<evidence type="ECO:0000256" key="1">
    <source>
        <dbReference type="SAM" id="SignalP"/>
    </source>
</evidence>
<gene>
    <name evidence="2" type="ORF">MKQ68_19555</name>
</gene>
<dbReference type="InterPro" id="IPR025634">
    <property type="entry name" value="DUF4292"/>
</dbReference>
<dbReference type="PROSITE" id="PS51257">
    <property type="entry name" value="PROKAR_LIPOPROTEIN"/>
    <property type="match status" value="1"/>
</dbReference>
<dbReference type="EMBL" id="CP107006">
    <property type="protein sequence ID" value="UYQ92286.1"/>
    <property type="molecule type" value="Genomic_DNA"/>
</dbReference>
<keyword evidence="1" id="KW-0732">Signal</keyword>
<dbReference type="Pfam" id="PF14125">
    <property type="entry name" value="DUF4292"/>
    <property type="match status" value="1"/>
</dbReference>
<evidence type="ECO:0000313" key="3">
    <source>
        <dbReference type="Proteomes" id="UP001162741"/>
    </source>
</evidence>
<organism evidence="2 3">
    <name type="scientific">Chitinophaga horti</name>
    <dbReference type="NCBI Taxonomy" id="2920382"/>
    <lineage>
        <taxon>Bacteria</taxon>
        <taxon>Pseudomonadati</taxon>
        <taxon>Bacteroidota</taxon>
        <taxon>Chitinophagia</taxon>
        <taxon>Chitinophagales</taxon>
        <taxon>Chitinophagaceae</taxon>
        <taxon>Chitinophaga</taxon>
    </lineage>
</organism>
<dbReference type="Proteomes" id="UP001162741">
    <property type="component" value="Chromosome"/>
</dbReference>
<accession>A0ABY6IY22</accession>
<proteinExistence type="predicted"/>
<evidence type="ECO:0000313" key="2">
    <source>
        <dbReference type="EMBL" id="UYQ92286.1"/>
    </source>
</evidence>
<protein>
    <submittedName>
        <fullName evidence="2">DUF4292 domain-containing protein</fullName>
    </submittedName>
</protein>
<sequence length="277" mass="31093">MRRTVLLQSIVAILSLALLSCGSAKKITRASFPSDTTGVVKKDSSAATNEADRALAAGIVEKMKANHIDFKTFEAKLKVDYANDKGTSFNNIRVNIRMIKDSVIWISASVLILDDVVRCMITKDSLKLVNRKDKTVMLRDIAQARETLNIPFDFNTLQDLLVGNAIYFNDSISNIVKTNSVVSFTCQHPELVSLFNVFADDFGLQQSKVTDKDAAGRSCELTYGEYKNVQGRKFPTQRRIYIEEKNILKIAMDFKDKIEFDSPVSIPFRVPANYTKE</sequence>
<dbReference type="RefSeq" id="WP_264280575.1">
    <property type="nucleotide sequence ID" value="NZ_CP107006.1"/>
</dbReference>
<reference evidence="2" key="1">
    <citation type="submission" date="2022-10" db="EMBL/GenBank/DDBJ databases">
        <title>Chitinophaga sp. nov., isolated from soil.</title>
        <authorList>
            <person name="Jeon C.O."/>
        </authorList>
    </citation>
    <scope>NUCLEOTIDE SEQUENCE</scope>
    <source>
        <strain evidence="2">R8</strain>
    </source>
</reference>
<keyword evidence="3" id="KW-1185">Reference proteome</keyword>
<feature type="chain" id="PRO_5047155047" evidence="1">
    <location>
        <begin position="27"/>
        <end position="277"/>
    </location>
</feature>
<feature type="signal peptide" evidence="1">
    <location>
        <begin position="1"/>
        <end position="26"/>
    </location>
</feature>
<name>A0ABY6IY22_9BACT</name>